<proteinExistence type="predicted"/>
<dbReference type="InParanoid" id="A0A0V1ALU3"/>
<organism evidence="2 3">
    <name type="scientific">Trichinella spiralis</name>
    <name type="common">Trichina worm</name>
    <dbReference type="NCBI Taxonomy" id="6334"/>
    <lineage>
        <taxon>Eukaryota</taxon>
        <taxon>Metazoa</taxon>
        <taxon>Ecdysozoa</taxon>
        <taxon>Nematoda</taxon>
        <taxon>Enoplea</taxon>
        <taxon>Dorylaimia</taxon>
        <taxon>Trichinellida</taxon>
        <taxon>Trichinellidae</taxon>
        <taxon>Trichinella</taxon>
    </lineage>
</organism>
<feature type="non-terminal residue" evidence="2">
    <location>
        <position position="76"/>
    </location>
</feature>
<dbReference type="Proteomes" id="UP000054776">
    <property type="component" value="Unassembled WGS sequence"/>
</dbReference>
<dbReference type="AlphaFoldDB" id="A0A0V1ALU3"/>
<keyword evidence="3" id="KW-1185">Reference proteome</keyword>
<comment type="caution">
    <text evidence="2">The sequence shown here is derived from an EMBL/GenBank/DDBJ whole genome shotgun (WGS) entry which is preliminary data.</text>
</comment>
<feature type="region of interest" description="Disordered" evidence="1">
    <location>
        <begin position="56"/>
        <end position="76"/>
    </location>
</feature>
<sequence length="76" mass="8329">MRSECLASSSLSATGMWTPIFASPLTDIVRDVPPRTTMSHDGMWTVTLGSLSTDIRWKEPPQTTMSHNGHESSHTA</sequence>
<reference evidence="2 3" key="1">
    <citation type="submission" date="2015-01" db="EMBL/GenBank/DDBJ databases">
        <title>Evolution of Trichinella species and genotypes.</title>
        <authorList>
            <person name="Korhonen P.K."/>
            <person name="Edoardo P."/>
            <person name="Giuseppe L.R."/>
            <person name="Gasser R.B."/>
        </authorList>
    </citation>
    <scope>NUCLEOTIDE SEQUENCE [LARGE SCALE GENOMIC DNA]</scope>
    <source>
        <strain evidence="2">ISS3</strain>
    </source>
</reference>
<protein>
    <submittedName>
        <fullName evidence="2">Uncharacterized protein</fullName>
    </submittedName>
</protein>
<evidence type="ECO:0000313" key="3">
    <source>
        <dbReference type="Proteomes" id="UP000054776"/>
    </source>
</evidence>
<name>A0A0V1ALU3_TRISP</name>
<evidence type="ECO:0000256" key="1">
    <source>
        <dbReference type="SAM" id="MobiDB-lite"/>
    </source>
</evidence>
<dbReference type="EMBL" id="JYDH01000737">
    <property type="protein sequence ID" value="KRY25767.1"/>
    <property type="molecule type" value="Genomic_DNA"/>
</dbReference>
<evidence type="ECO:0000313" key="2">
    <source>
        <dbReference type="EMBL" id="KRY25767.1"/>
    </source>
</evidence>
<accession>A0A0V1ALU3</accession>
<gene>
    <name evidence="2" type="ORF">T01_2738</name>
</gene>